<dbReference type="RefSeq" id="WP_069959502.1">
    <property type="nucleotide sequence ID" value="NZ_MCGG01000081.1"/>
</dbReference>
<name>A0A1E5Q347_9PROT</name>
<protein>
    <recommendedName>
        <fullName evidence="3">DUF4258 domain-containing protein</fullName>
    </recommendedName>
</protein>
<dbReference type="AlphaFoldDB" id="A0A1E5Q347"/>
<comment type="caution">
    <text evidence="1">The sequence shown here is derived from an EMBL/GenBank/DDBJ whole genome shotgun (WGS) entry which is preliminary data.</text>
</comment>
<dbReference type="Proteomes" id="UP000095347">
    <property type="component" value="Unassembled WGS sequence"/>
</dbReference>
<keyword evidence="2" id="KW-1185">Reference proteome</keyword>
<evidence type="ECO:0000313" key="2">
    <source>
        <dbReference type="Proteomes" id="UP000095347"/>
    </source>
</evidence>
<dbReference type="EMBL" id="MCGG01000081">
    <property type="protein sequence ID" value="OEJ63863.1"/>
    <property type="molecule type" value="Genomic_DNA"/>
</dbReference>
<evidence type="ECO:0000313" key="1">
    <source>
        <dbReference type="EMBL" id="OEJ63863.1"/>
    </source>
</evidence>
<gene>
    <name evidence="1" type="ORF">BEN30_17060</name>
</gene>
<organism evidence="1 2">
    <name type="scientific">Magnetovibrio blakemorei</name>
    <dbReference type="NCBI Taxonomy" id="28181"/>
    <lineage>
        <taxon>Bacteria</taxon>
        <taxon>Pseudomonadati</taxon>
        <taxon>Pseudomonadota</taxon>
        <taxon>Alphaproteobacteria</taxon>
        <taxon>Rhodospirillales</taxon>
        <taxon>Magnetovibrionaceae</taxon>
        <taxon>Magnetovibrio</taxon>
    </lineage>
</organism>
<sequence>MKNSKFIAAFPANDNIDIRCASSKHASKNYRRRGVVDDAVQAILIHGDLVACRGGGVTLIQISKKKLREMGGGTPEGVQTDRLKNLCLLVANDNTIVTAVHPSKGKYKIGRRVEG</sequence>
<reference evidence="2" key="1">
    <citation type="submission" date="2016-07" db="EMBL/GenBank/DDBJ databases">
        <authorList>
            <person name="Florea S."/>
            <person name="Webb J.S."/>
            <person name="Jaromczyk J."/>
            <person name="Schardl C.L."/>
        </authorList>
    </citation>
    <scope>NUCLEOTIDE SEQUENCE [LARGE SCALE GENOMIC DNA]</scope>
    <source>
        <strain evidence="2">MV-1</strain>
    </source>
</reference>
<proteinExistence type="predicted"/>
<accession>A0A1E5Q347</accession>
<evidence type="ECO:0008006" key="3">
    <source>
        <dbReference type="Google" id="ProtNLM"/>
    </source>
</evidence>